<dbReference type="Proteomes" id="UP001183585">
    <property type="component" value="Unassembled WGS sequence"/>
</dbReference>
<dbReference type="Gene3D" id="1.10.10.10">
    <property type="entry name" value="Winged helix-like DNA-binding domain superfamily/Winged helix DNA-binding domain"/>
    <property type="match status" value="1"/>
</dbReference>
<keyword evidence="1" id="KW-0805">Transcription regulation</keyword>
<dbReference type="PANTHER" id="PTHR33204:SF18">
    <property type="entry name" value="TRANSCRIPTIONAL REGULATORY PROTEIN"/>
    <property type="match status" value="1"/>
</dbReference>
<evidence type="ECO:0000256" key="3">
    <source>
        <dbReference type="ARBA" id="ARBA00023163"/>
    </source>
</evidence>
<dbReference type="PROSITE" id="PS51118">
    <property type="entry name" value="HTH_HXLR"/>
    <property type="match status" value="1"/>
</dbReference>
<name>A0ABU2CT52_9MICO</name>
<comment type="caution">
    <text evidence="5">The sequence shown here is derived from an EMBL/GenBank/DDBJ whole genome shotgun (WGS) entry which is preliminary data.</text>
</comment>
<dbReference type="GO" id="GO:0003677">
    <property type="term" value="F:DNA binding"/>
    <property type="evidence" value="ECO:0007669"/>
    <property type="project" value="UniProtKB-KW"/>
</dbReference>
<dbReference type="InterPro" id="IPR036390">
    <property type="entry name" value="WH_DNA-bd_sf"/>
</dbReference>
<keyword evidence="6" id="KW-1185">Reference proteome</keyword>
<protein>
    <submittedName>
        <fullName evidence="5">DNA-binding HxlR family transcriptional regulator</fullName>
    </submittedName>
</protein>
<dbReference type="SUPFAM" id="SSF46785">
    <property type="entry name" value="Winged helix' DNA-binding domain"/>
    <property type="match status" value="1"/>
</dbReference>
<evidence type="ECO:0000256" key="2">
    <source>
        <dbReference type="ARBA" id="ARBA00023125"/>
    </source>
</evidence>
<gene>
    <name evidence="5" type="ORF">J2S48_004010</name>
</gene>
<evidence type="ECO:0000313" key="5">
    <source>
        <dbReference type="EMBL" id="MDR7384495.1"/>
    </source>
</evidence>
<keyword evidence="3" id="KW-0804">Transcription</keyword>
<evidence type="ECO:0000256" key="1">
    <source>
        <dbReference type="ARBA" id="ARBA00023015"/>
    </source>
</evidence>
<feature type="domain" description="HTH hxlR-type" evidence="4">
    <location>
        <begin position="11"/>
        <end position="102"/>
    </location>
</feature>
<dbReference type="InterPro" id="IPR002577">
    <property type="entry name" value="HTH_HxlR"/>
</dbReference>
<dbReference type="EMBL" id="JAVDYE010000001">
    <property type="protein sequence ID" value="MDR7384495.1"/>
    <property type="molecule type" value="Genomic_DNA"/>
</dbReference>
<dbReference type="RefSeq" id="WP_274992874.1">
    <property type="nucleotide sequence ID" value="NZ_JAJQQP010000003.1"/>
</dbReference>
<evidence type="ECO:0000259" key="4">
    <source>
        <dbReference type="PROSITE" id="PS51118"/>
    </source>
</evidence>
<organism evidence="5 6">
    <name type="scientific">Promicromonospora iranensis</name>
    <dbReference type="NCBI Taxonomy" id="1105144"/>
    <lineage>
        <taxon>Bacteria</taxon>
        <taxon>Bacillati</taxon>
        <taxon>Actinomycetota</taxon>
        <taxon>Actinomycetes</taxon>
        <taxon>Micrococcales</taxon>
        <taxon>Promicromonosporaceae</taxon>
        <taxon>Promicromonospora</taxon>
    </lineage>
</organism>
<reference evidence="5 6" key="1">
    <citation type="submission" date="2023-07" db="EMBL/GenBank/DDBJ databases">
        <title>Sequencing the genomes of 1000 actinobacteria strains.</title>
        <authorList>
            <person name="Klenk H.-P."/>
        </authorList>
    </citation>
    <scope>NUCLEOTIDE SEQUENCE [LARGE SCALE GENOMIC DNA]</scope>
    <source>
        <strain evidence="5 6">DSM 45554</strain>
    </source>
</reference>
<keyword evidence="2 5" id="KW-0238">DNA-binding</keyword>
<dbReference type="Pfam" id="PF01638">
    <property type="entry name" value="HxlR"/>
    <property type="match status" value="1"/>
</dbReference>
<accession>A0ABU2CT52</accession>
<evidence type="ECO:0000313" key="6">
    <source>
        <dbReference type="Proteomes" id="UP001183585"/>
    </source>
</evidence>
<dbReference type="InterPro" id="IPR036388">
    <property type="entry name" value="WH-like_DNA-bd_sf"/>
</dbReference>
<dbReference type="PANTHER" id="PTHR33204">
    <property type="entry name" value="TRANSCRIPTIONAL REGULATOR, MARR FAMILY"/>
    <property type="match status" value="1"/>
</dbReference>
<sequence>MLGRTYAGQDCSAARALEIVGERWSLLILRDAIFGHLTRFTELQRSLGVAPNILTSRLERFVEAGLMTQDGREYHLTTMGRELAPAIVALTQWGDRWVETPDGPPIRYAHDGCGGTLEHTLVCDSCGKAAPPDDIAVEPLREPRVA</sequence>
<proteinExistence type="predicted"/>